<dbReference type="AlphaFoldDB" id="A0ABD1IG24"/>
<name>A0ABD1IG24_SALDI</name>
<evidence type="ECO:0000256" key="1">
    <source>
        <dbReference type="ARBA" id="ARBA00022527"/>
    </source>
</evidence>
<evidence type="ECO:0000313" key="8">
    <source>
        <dbReference type="Proteomes" id="UP001567538"/>
    </source>
</evidence>
<reference evidence="7 8" key="1">
    <citation type="submission" date="2024-06" db="EMBL/GenBank/DDBJ databases">
        <title>A chromosome level genome sequence of Diviner's sage (Salvia divinorum).</title>
        <authorList>
            <person name="Ford S.A."/>
            <person name="Ro D.-K."/>
            <person name="Ness R.W."/>
            <person name="Phillips M.A."/>
        </authorList>
    </citation>
    <scope>NUCLEOTIDE SEQUENCE [LARGE SCALE GENOMIC DNA]</scope>
    <source>
        <strain evidence="7">SAF-2024a</strain>
        <tissue evidence="7">Leaf</tissue>
    </source>
</reference>
<dbReference type="PANTHER" id="PTHR24056">
    <property type="entry name" value="CELL DIVISION PROTEIN KINASE"/>
    <property type="match status" value="1"/>
</dbReference>
<dbReference type="Proteomes" id="UP001567538">
    <property type="component" value="Unassembled WGS sequence"/>
</dbReference>
<dbReference type="SUPFAM" id="SSF56112">
    <property type="entry name" value="Protein kinase-like (PK-like)"/>
    <property type="match status" value="1"/>
</dbReference>
<evidence type="ECO:0000256" key="4">
    <source>
        <dbReference type="ARBA" id="ARBA00022777"/>
    </source>
</evidence>
<dbReference type="InterPro" id="IPR011009">
    <property type="entry name" value="Kinase-like_dom_sf"/>
</dbReference>
<dbReference type="InterPro" id="IPR000719">
    <property type="entry name" value="Prot_kinase_dom"/>
</dbReference>
<evidence type="ECO:0000256" key="3">
    <source>
        <dbReference type="ARBA" id="ARBA00022741"/>
    </source>
</evidence>
<accession>A0ABD1IG24</accession>
<keyword evidence="4 7" id="KW-0418">Kinase</keyword>
<evidence type="ECO:0000259" key="6">
    <source>
        <dbReference type="PROSITE" id="PS50011"/>
    </source>
</evidence>
<dbReference type="EMBL" id="JBEAFC010000002">
    <property type="protein sequence ID" value="KAL1566498.1"/>
    <property type="molecule type" value="Genomic_DNA"/>
</dbReference>
<keyword evidence="1" id="KW-0723">Serine/threonine-protein kinase</keyword>
<dbReference type="FunFam" id="1.10.510.10:FF:000624">
    <property type="entry name" value="Mitogen-activated protein kinase"/>
    <property type="match status" value="1"/>
</dbReference>
<gene>
    <name evidence="7" type="ORF">AAHA92_02104</name>
</gene>
<keyword evidence="8" id="KW-1185">Reference proteome</keyword>
<dbReference type="InterPro" id="IPR050108">
    <property type="entry name" value="CDK"/>
</dbReference>
<proteinExistence type="predicted"/>
<feature type="domain" description="Protein kinase" evidence="6">
    <location>
        <begin position="17"/>
        <end position="245"/>
    </location>
</feature>
<dbReference type="Pfam" id="PF00069">
    <property type="entry name" value="Pkinase"/>
    <property type="match status" value="1"/>
</dbReference>
<keyword evidence="3" id="KW-0547">Nucleotide-binding</keyword>
<dbReference type="PROSITE" id="PS50011">
    <property type="entry name" value="PROTEIN_KINASE_DOM"/>
    <property type="match status" value="1"/>
</dbReference>
<organism evidence="7 8">
    <name type="scientific">Salvia divinorum</name>
    <name type="common">Maria pastora</name>
    <name type="synonym">Diviner's sage</name>
    <dbReference type="NCBI Taxonomy" id="28513"/>
    <lineage>
        <taxon>Eukaryota</taxon>
        <taxon>Viridiplantae</taxon>
        <taxon>Streptophyta</taxon>
        <taxon>Embryophyta</taxon>
        <taxon>Tracheophyta</taxon>
        <taxon>Spermatophyta</taxon>
        <taxon>Magnoliopsida</taxon>
        <taxon>eudicotyledons</taxon>
        <taxon>Gunneridae</taxon>
        <taxon>Pentapetalae</taxon>
        <taxon>asterids</taxon>
        <taxon>lamiids</taxon>
        <taxon>Lamiales</taxon>
        <taxon>Lamiaceae</taxon>
        <taxon>Nepetoideae</taxon>
        <taxon>Mentheae</taxon>
        <taxon>Salviinae</taxon>
        <taxon>Salvia</taxon>
        <taxon>Salvia subgen. Calosphace</taxon>
    </lineage>
</organism>
<evidence type="ECO:0000313" key="7">
    <source>
        <dbReference type="EMBL" id="KAL1566498.1"/>
    </source>
</evidence>
<evidence type="ECO:0000256" key="5">
    <source>
        <dbReference type="ARBA" id="ARBA00022840"/>
    </source>
</evidence>
<dbReference type="EC" id="2.7.11.22" evidence="7"/>
<dbReference type="Gene3D" id="1.10.510.10">
    <property type="entry name" value="Transferase(Phosphotransferase) domain 1"/>
    <property type="match status" value="2"/>
</dbReference>
<dbReference type="GO" id="GO:0004693">
    <property type="term" value="F:cyclin-dependent protein serine/threonine kinase activity"/>
    <property type="evidence" value="ECO:0007669"/>
    <property type="project" value="UniProtKB-EC"/>
</dbReference>
<dbReference type="PANTHER" id="PTHR24056:SF107">
    <property type="entry name" value="CYCLIN-DEPENDENT KINASE 11A-RELATED"/>
    <property type="match status" value="1"/>
</dbReference>
<keyword evidence="2 7" id="KW-0808">Transferase</keyword>
<evidence type="ECO:0000256" key="2">
    <source>
        <dbReference type="ARBA" id="ARBA00022679"/>
    </source>
</evidence>
<dbReference type="GO" id="GO:0005524">
    <property type="term" value="F:ATP binding"/>
    <property type="evidence" value="ECO:0007669"/>
    <property type="project" value="UniProtKB-KW"/>
</dbReference>
<protein>
    <submittedName>
        <fullName evidence="7">Cyclin-dependent kinase</fullName>
        <ecNumber evidence="7">2.7.11.22</ecNumber>
    </submittedName>
</protein>
<keyword evidence="5" id="KW-0067">ATP-binding</keyword>
<sequence>MSLVNPMPLVLPPKNCYQLLNVVSRGSYGMVCRARDLEAGEIVAIKHELKGLSRSTVREIGILESLPHHRSIVDLKKEAFSEPQLKIMMSQRLKGVRFLHENGVMHRDPKPSNILINEKDRLKICDFGLSRWASGPGSYSPGVGTKWYTAPEILMGETNCTSAVDMWSVGCIRAELVLTRVLFPGNSEIQQLSYMRFSLGPELRTMLSVSAPMLSGAVLDLLLSLLAFDPNNRITADNGIRHPWFLEL</sequence>
<comment type="caution">
    <text evidence="7">The sequence shown here is derived from an EMBL/GenBank/DDBJ whole genome shotgun (WGS) entry which is preliminary data.</text>
</comment>